<dbReference type="EMBL" id="AP023321">
    <property type="protein sequence ID" value="BCI60636.1"/>
    <property type="molecule type" value="Genomic_DNA"/>
</dbReference>
<reference evidence="2" key="1">
    <citation type="submission" date="2020-07" db="EMBL/GenBank/DDBJ databases">
        <title>Complete genome sequencing of Clostridia bacterium strain 12CBH8.</title>
        <authorList>
            <person name="Sakamoto M."/>
            <person name="Murakami T."/>
            <person name="Mori H."/>
        </authorList>
    </citation>
    <scope>NUCLEOTIDE SEQUENCE [LARGE SCALE GENOMIC DNA]</scope>
    <source>
        <strain evidence="2">12CBH8</strain>
    </source>
</reference>
<dbReference type="KEGG" id="sman:C12CBH8_12750"/>
<evidence type="ECO:0008006" key="3">
    <source>
        <dbReference type="Google" id="ProtNLM"/>
    </source>
</evidence>
<dbReference type="InterPro" id="IPR010064">
    <property type="entry name" value="HK97-gp10_tail"/>
</dbReference>
<organism evidence="1 2">
    <name type="scientific">Solibaculum mannosilyticum</name>
    <dbReference type="NCBI Taxonomy" id="2780922"/>
    <lineage>
        <taxon>Bacteria</taxon>
        <taxon>Bacillati</taxon>
        <taxon>Bacillota</taxon>
        <taxon>Clostridia</taxon>
        <taxon>Eubacteriales</taxon>
        <taxon>Oscillospiraceae</taxon>
        <taxon>Solibaculum</taxon>
    </lineage>
</organism>
<evidence type="ECO:0000313" key="2">
    <source>
        <dbReference type="Proteomes" id="UP000593890"/>
    </source>
</evidence>
<dbReference type="AlphaFoldDB" id="A0A7I8D1L2"/>
<protein>
    <recommendedName>
        <fullName evidence="3">HK97 gp10 family phage protein</fullName>
    </recommendedName>
</protein>
<evidence type="ECO:0000313" key="1">
    <source>
        <dbReference type="EMBL" id="BCI60636.1"/>
    </source>
</evidence>
<sequence length="152" mass="17794">MRWGRCDFSQLRELRDRIERLSRVDFDVFCRQIANDLAKRLLSMTIRRTPVGKYPAGSGKTGGTLRRGWVVSRVKKTGNYYEITVSNSVLYAMYVEYGHRQEPGRYVPTINARLKASWVPGKFMLTISTKTLERQIPRLIERKLRAYLEDVF</sequence>
<dbReference type="RefSeq" id="WP_090265991.1">
    <property type="nucleotide sequence ID" value="NZ_AP023321.1"/>
</dbReference>
<dbReference type="Pfam" id="PF04883">
    <property type="entry name" value="HK97-gp10_like"/>
    <property type="match status" value="1"/>
</dbReference>
<keyword evidence="2" id="KW-1185">Reference proteome</keyword>
<gene>
    <name evidence="1" type="ORF">C12CBH8_12750</name>
</gene>
<dbReference type="Proteomes" id="UP000593890">
    <property type="component" value="Chromosome"/>
</dbReference>
<proteinExistence type="predicted"/>
<accession>A0A7I8D1L2</accession>
<name>A0A7I8D1L2_9FIRM</name>